<protein>
    <submittedName>
        <fullName evidence="1">OB-fold putative lipoprotein</fullName>
    </submittedName>
</protein>
<keyword evidence="2" id="KW-1185">Reference proteome</keyword>
<dbReference type="EMBL" id="JAOTIF010000001">
    <property type="protein sequence ID" value="MCU7547990.1"/>
    <property type="molecule type" value="Genomic_DNA"/>
</dbReference>
<keyword evidence="1" id="KW-0449">Lipoprotein</keyword>
<dbReference type="Pfam" id="PF12869">
    <property type="entry name" value="tRNA_anti-like"/>
    <property type="match status" value="1"/>
</dbReference>
<name>A0A9X2XT17_9BACT</name>
<evidence type="ECO:0000313" key="1">
    <source>
        <dbReference type="EMBL" id="MCU7547990.1"/>
    </source>
</evidence>
<reference evidence="1" key="1">
    <citation type="submission" date="2022-09" db="EMBL/GenBank/DDBJ databases">
        <authorList>
            <person name="Yuan C."/>
            <person name="Ke Z."/>
        </authorList>
    </citation>
    <scope>NUCLEOTIDE SEQUENCE</scope>
    <source>
        <strain evidence="1">LB-8</strain>
    </source>
</reference>
<sequence length="146" mass="15688">MKRIVLILLVIIILAVGWYAYRAYTGKVKSLTEVKTDVKINAKELIAAFEKDSAAANKQYLGKVMEVTGNVKSVEKEEGSATVSLGESGAMSSVRCSMDTTYVQEAANIQEGNSITVKGACTGFMSEELLGSDVILNRCIVVTGKK</sequence>
<dbReference type="InterPro" id="IPR024422">
    <property type="entry name" value="Protein_unknown_function_OB"/>
</dbReference>
<comment type="caution">
    <text evidence="1">The sequence shown here is derived from an EMBL/GenBank/DDBJ whole genome shotgun (WGS) entry which is preliminary data.</text>
</comment>
<reference evidence="1" key="2">
    <citation type="submission" date="2023-04" db="EMBL/GenBank/DDBJ databases">
        <title>Paracnuella aquatica gen. nov., sp. nov., a member of the family Chitinophagaceae isolated from a hot spring.</title>
        <authorList>
            <person name="Wang C."/>
        </authorList>
    </citation>
    <scope>NUCLEOTIDE SEQUENCE</scope>
    <source>
        <strain evidence="1">LB-8</strain>
    </source>
</reference>
<organism evidence="1 2">
    <name type="scientific">Paraflavisolibacter caeni</name>
    <dbReference type="NCBI Taxonomy" id="2982496"/>
    <lineage>
        <taxon>Bacteria</taxon>
        <taxon>Pseudomonadati</taxon>
        <taxon>Bacteroidota</taxon>
        <taxon>Chitinophagia</taxon>
        <taxon>Chitinophagales</taxon>
        <taxon>Chitinophagaceae</taxon>
        <taxon>Paraflavisolibacter</taxon>
    </lineage>
</organism>
<accession>A0A9X2XT17</accession>
<evidence type="ECO:0000313" key="2">
    <source>
        <dbReference type="Proteomes" id="UP001155483"/>
    </source>
</evidence>
<proteinExistence type="predicted"/>
<dbReference type="AlphaFoldDB" id="A0A9X2XT17"/>
<dbReference type="Proteomes" id="UP001155483">
    <property type="component" value="Unassembled WGS sequence"/>
</dbReference>
<gene>
    <name evidence="1" type="ORF">OCK74_02640</name>
</gene>
<dbReference type="RefSeq" id="WP_279295434.1">
    <property type="nucleotide sequence ID" value="NZ_JAOTIF010000001.1"/>
</dbReference>